<sequence>MEVNVRQLPVSVILIIKNEEHNLDRCLKSVHAFAGEIVAVLNDCTDNSEAILLRYGARVYHHQWQGFVNQKNLALSYARNDWVFSIDADEETTPALRNEMEKVVAENDERIAAVSFCRKTWLLDRWIKHGDWYPDRVVRLFRRDRARFEGNYLHEKLVVDGGILKSRENLLHYSFQTMYLFLAKNDSFTRAFIDANLGVKKFSMAGAIWRSFWKFFRGYFIKLGFLDGYPGFIIAVQQAYSTFFRYNMLLEYSLKDGPIYRDKEDE</sequence>
<organism evidence="3 4">
    <name type="scientific">Candidatus Methylospira mobilis</name>
    <dbReference type="NCBI Taxonomy" id="1808979"/>
    <lineage>
        <taxon>Bacteria</taxon>
        <taxon>Pseudomonadati</taxon>
        <taxon>Pseudomonadota</taxon>
        <taxon>Gammaproteobacteria</taxon>
        <taxon>Methylococcales</taxon>
        <taxon>Methylococcaceae</taxon>
        <taxon>Candidatus Methylospira</taxon>
    </lineage>
</organism>
<dbReference type="CDD" id="cd02511">
    <property type="entry name" value="Beta4Glucosyltransferase"/>
    <property type="match status" value="1"/>
</dbReference>
<dbReference type="GO" id="GO:0016740">
    <property type="term" value="F:transferase activity"/>
    <property type="evidence" value="ECO:0007669"/>
    <property type="project" value="UniProtKB-KW"/>
</dbReference>
<dbReference type="InParanoid" id="A0A5Q0BDR6"/>
<dbReference type="SUPFAM" id="SSF53448">
    <property type="entry name" value="Nucleotide-diphospho-sugar transferases"/>
    <property type="match status" value="1"/>
</dbReference>
<keyword evidence="4" id="KW-1185">Reference proteome</keyword>
<dbReference type="Pfam" id="PF00535">
    <property type="entry name" value="Glycos_transf_2"/>
    <property type="match status" value="1"/>
</dbReference>
<dbReference type="OrthoDB" id="9815923at2"/>
<dbReference type="AlphaFoldDB" id="A0A5Q0BDR6"/>
<evidence type="ECO:0000256" key="1">
    <source>
        <dbReference type="ARBA" id="ARBA00038494"/>
    </source>
</evidence>
<name>A0A5Q0BDR6_9GAMM</name>
<protein>
    <submittedName>
        <fullName evidence="3">Glycosyltransferase family 2 protein</fullName>
    </submittedName>
</protein>
<dbReference type="InterPro" id="IPR001173">
    <property type="entry name" value="Glyco_trans_2-like"/>
</dbReference>
<dbReference type="InterPro" id="IPR029044">
    <property type="entry name" value="Nucleotide-diphossugar_trans"/>
</dbReference>
<dbReference type="Gene3D" id="3.90.550.10">
    <property type="entry name" value="Spore Coat Polysaccharide Biosynthesis Protein SpsA, Chain A"/>
    <property type="match status" value="1"/>
</dbReference>
<feature type="domain" description="Glycosyltransferase 2-like" evidence="2">
    <location>
        <begin position="11"/>
        <end position="136"/>
    </location>
</feature>
<dbReference type="KEGG" id="mmob:F6R98_04570"/>
<dbReference type="RefSeq" id="WP_153247980.1">
    <property type="nucleotide sequence ID" value="NZ_CP135727.1"/>
</dbReference>
<dbReference type="EMBL" id="CP044205">
    <property type="protein sequence ID" value="QFY41995.1"/>
    <property type="molecule type" value="Genomic_DNA"/>
</dbReference>
<evidence type="ECO:0000313" key="3">
    <source>
        <dbReference type="EMBL" id="QFY41995.1"/>
    </source>
</evidence>
<evidence type="ECO:0000313" key="4">
    <source>
        <dbReference type="Proteomes" id="UP000325755"/>
    </source>
</evidence>
<proteinExistence type="inferred from homology"/>
<comment type="similarity">
    <text evidence="1">Belongs to the glycosyltransferase 2 family. WaaE/KdtX subfamily.</text>
</comment>
<keyword evidence="3" id="KW-0808">Transferase</keyword>
<dbReference type="PANTHER" id="PTHR43630:SF2">
    <property type="entry name" value="GLYCOSYLTRANSFERASE"/>
    <property type="match status" value="1"/>
</dbReference>
<evidence type="ECO:0000259" key="2">
    <source>
        <dbReference type="Pfam" id="PF00535"/>
    </source>
</evidence>
<gene>
    <name evidence="3" type="ORF">F6R98_04570</name>
</gene>
<accession>A0A5Q0BDR6</accession>
<dbReference type="Proteomes" id="UP000325755">
    <property type="component" value="Chromosome"/>
</dbReference>
<dbReference type="PANTHER" id="PTHR43630">
    <property type="entry name" value="POLY-BETA-1,6-N-ACETYL-D-GLUCOSAMINE SYNTHASE"/>
    <property type="match status" value="1"/>
</dbReference>
<reference evidence="3 4" key="1">
    <citation type="submission" date="2019-09" db="EMBL/GenBank/DDBJ databases">
        <title>Ecophysiology of the spiral-shaped methanotroph Methylospira mobilis as revealed by the complete genome sequence.</title>
        <authorList>
            <person name="Oshkin I.Y."/>
            <person name="Dedysh S.N."/>
            <person name="Miroshnikov K."/>
            <person name="Danilova O.V."/>
            <person name="Hakobyan A."/>
            <person name="Liesack W."/>
        </authorList>
    </citation>
    <scope>NUCLEOTIDE SEQUENCE [LARGE SCALE GENOMIC DNA]</scope>
    <source>
        <strain evidence="3 4">Shm1</strain>
    </source>
</reference>